<dbReference type="Proteomes" id="UP000766486">
    <property type="component" value="Unassembled WGS sequence"/>
</dbReference>
<gene>
    <name evidence="2" type="ORF">CLO192961_LOCUS98208</name>
</gene>
<keyword evidence="3" id="KW-1185">Reference proteome</keyword>
<accession>A0ABY6TWW2</accession>
<proteinExistence type="predicted"/>
<dbReference type="SMART" id="SM00220">
    <property type="entry name" value="S_TKc"/>
    <property type="match status" value="1"/>
</dbReference>
<dbReference type="InterPro" id="IPR011009">
    <property type="entry name" value="Kinase-like_dom_sf"/>
</dbReference>
<evidence type="ECO:0000313" key="3">
    <source>
        <dbReference type="Proteomes" id="UP000766486"/>
    </source>
</evidence>
<dbReference type="InterPro" id="IPR008271">
    <property type="entry name" value="Ser/Thr_kinase_AS"/>
</dbReference>
<comment type="caution">
    <text evidence="2">The sequence shown here is derived from an EMBL/GenBank/DDBJ whole genome shotgun (WGS) entry which is preliminary data.</text>
</comment>
<reference evidence="2 3" key="1">
    <citation type="submission" date="2019-06" db="EMBL/GenBank/DDBJ databases">
        <authorList>
            <person name="Broberg M."/>
        </authorList>
    </citation>
    <scope>NUCLEOTIDE SEQUENCE [LARGE SCALE GENOMIC DNA]</scope>
</reference>
<evidence type="ECO:0000259" key="1">
    <source>
        <dbReference type="PROSITE" id="PS50011"/>
    </source>
</evidence>
<protein>
    <recommendedName>
        <fullName evidence="1">Protein kinase domain-containing protein</fullName>
    </recommendedName>
</protein>
<dbReference type="PROSITE" id="PS00108">
    <property type="entry name" value="PROTEIN_KINASE_ST"/>
    <property type="match status" value="1"/>
</dbReference>
<dbReference type="PANTHER" id="PTHR44167">
    <property type="entry name" value="OVARIAN-SPECIFIC SERINE/THREONINE-PROTEIN KINASE LOK-RELATED"/>
    <property type="match status" value="1"/>
</dbReference>
<dbReference type="Gene3D" id="1.10.510.10">
    <property type="entry name" value="Transferase(Phosphotransferase) domain 1"/>
    <property type="match status" value="1"/>
</dbReference>
<dbReference type="EMBL" id="CABFNS010000698">
    <property type="protein sequence ID" value="VUC22950.1"/>
    <property type="molecule type" value="Genomic_DNA"/>
</dbReference>
<dbReference type="InterPro" id="IPR000719">
    <property type="entry name" value="Prot_kinase_dom"/>
</dbReference>
<dbReference type="Pfam" id="PF00069">
    <property type="entry name" value="Pkinase"/>
    <property type="match status" value="1"/>
</dbReference>
<dbReference type="Gene3D" id="3.30.200.20">
    <property type="entry name" value="Phosphorylase Kinase, domain 1"/>
    <property type="match status" value="1"/>
</dbReference>
<organism evidence="2 3">
    <name type="scientific">Bionectria ochroleuca</name>
    <name type="common">Gliocladium roseum</name>
    <dbReference type="NCBI Taxonomy" id="29856"/>
    <lineage>
        <taxon>Eukaryota</taxon>
        <taxon>Fungi</taxon>
        <taxon>Dikarya</taxon>
        <taxon>Ascomycota</taxon>
        <taxon>Pezizomycotina</taxon>
        <taxon>Sordariomycetes</taxon>
        <taxon>Hypocreomycetidae</taxon>
        <taxon>Hypocreales</taxon>
        <taxon>Bionectriaceae</taxon>
        <taxon>Clonostachys</taxon>
    </lineage>
</organism>
<name>A0ABY6TWW2_BIOOC</name>
<dbReference type="PROSITE" id="PS50011">
    <property type="entry name" value="PROTEIN_KINASE_DOM"/>
    <property type="match status" value="1"/>
</dbReference>
<dbReference type="CDD" id="cd00180">
    <property type="entry name" value="PKc"/>
    <property type="match status" value="1"/>
</dbReference>
<dbReference type="SUPFAM" id="SSF56112">
    <property type="entry name" value="Protein kinase-like (PK-like)"/>
    <property type="match status" value="1"/>
</dbReference>
<sequence length="535" mass="60507">MVRNSSPRDISSEAEAIAQEIQGHKNAKFATKVIEILHDINHQEHIVSVLEAGVTDYWLPIPRHNTMPPRLDFSPCQAFINQQWLLLEKSFELNQSHVPLNTQAMSENDGKRLPNTLTYEKYLGEGGAGIVVEVQAVGGTSYALKRFSRKAEYIEAKNQLRSIKEEIEILKKIDHTHCIKFMGSYGDVKDIGVVMHPIADCNMDTFLNNFNHRDPNNRMILANFFGCLANALMYLHYEVDIRHKDIKPQNILVKGDKVILTDFGMSLDWSDQGHTTTREEERRSPVYCAPEAAREQPRNRKSDIWSLGCVFLEMSAVLRGWPSNFVKKILIDNYDRQNFRDCPDGIHDAISTLREGGASYSYNPPELEWIEHMLQMENEERWTSKELQLAISQSRATPPFCGICCKRSEPIWDSELTDGMQRGEDAQSAGAAVAWKTEPASLYDNKTMKWQSVNVGRDNGVSGAWISQRLVDMYHLEPHPTSQRATLDVGGHTFVADAVVGVTFIFDTANETETADCWVVPAQFDLLIGNTDQSG</sequence>
<dbReference type="PANTHER" id="PTHR44167:SF24">
    <property type="entry name" value="SERINE_THREONINE-PROTEIN KINASE CHK2"/>
    <property type="match status" value="1"/>
</dbReference>
<evidence type="ECO:0000313" key="2">
    <source>
        <dbReference type="EMBL" id="VUC22950.1"/>
    </source>
</evidence>
<feature type="domain" description="Protein kinase" evidence="1">
    <location>
        <begin position="117"/>
        <end position="400"/>
    </location>
</feature>